<evidence type="ECO:0000256" key="1">
    <source>
        <dbReference type="SAM" id="MobiDB-lite"/>
    </source>
</evidence>
<feature type="region of interest" description="Disordered" evidence="1">
    <location>
        <begin position="1"/>
        <end position="27"/>
    </location>
</feature>
<reference evidence="2" key="2">
    <citation type="submission" date="2023-05" db="EMBL/GenBank/DDBJ databases">
        <authorList>
            <consortium name="Lawrence Berkeley National Laboratory"/>
            <person name="Steindorff A."/>
            <person name="Hensen N."/>
            <person name="Bonometti L."/>
            <person name="Westerberg I."/>
            <person name="Brannstrom I.O."/>
            <person name="Guillou S."/>
            <person name="Cros-Aarteil S."/>
            <person name="Calhoun S."/>
            <person name="Haridas S."/>
            <person name="Kuo A."/>
            <person name="Mondo S."/>
            <person name="Pangilinan J."/>
            <person name="Riley R."/>
            <person name="Labutti K."/>
            <person name="Andreopoulos B."/>
            <person name="Lipzen A."/>
            <person name="Chen C."/>
            <person name="Yanf M."/>
            <person name="Daum C."/>
            <person name="Ng V."/>
            <person name="Clum A."/>
            <person name="Ohm R."/>
            <person name="Martin F."/>
            <person name="Silar P."/>
            <person name="Natvig D."/>
            <person name="Lalanne C."/>
            <person name="Gautier V."/>
            <person name="Ament-Velasquez S.L."/>
            <person name="Kruys A."/>
            <person name="Hutchinson M.I."/>
            <person name="Powell A.J."/>
            <person name="Barry K."/>
            <person name="Miller A.N."/>
            <person name="Grigoriev I.V."/>
            <person name="Debuchy R."/>
            <person name="Gladieux P."/>
            <person name="Thoren M.H."/>
            <person name="Johannesson H."/>
        </authorList>
    </citation>
    <scope>NUCLEOTIDE SEQUENCE</scope>
    <source>
        <strain evidence="2">CBS 990.96</strain>
    </source>
</reference>
<organism evidence="2 3">
    <name type="scientific">Podospora fimiseda</name>
    <dbReference type="NCBI Taxonomy" id="252190"/>
    <lineage>
        <taxon>Eukaryota</taxon>
        <taxon>Fungi</taxon>
        <taxon>Dikarya</taxon>
        <taxon>Ascomycota</taxon>
        <taxon>Pezizomycotina</taxon>
        <taxon>Sordariomycetes</taxon>
        <taxon>Sordariomycetidae</taxon>
        <taxon>Sordariales</taxon>
        <taxon>Podosporaceae</taxon>
        <taxon>Podospora</taxon>
    </lineage>
</organism>
<proteinExistence type="predicted"/>
<protein>
    <submittedName>
        <fullName evidence="2">Uncharacterized protein</fullName>
    </submittedName>
</protein>
<evidence type="ECO:0000313" key="2">
    <source>
        <dbReference type="EMBL" id="KAK4229264.1"/>
    </source>
</evidence>
<dbReference type="Proteomes" id="UP001301958">
    <property type="component" value="Unassembled WGS sequence"/>
</dbReference>
<dbReference type="EMBL" id="MU865310">
    <property type="protein sequence ID" value="KAK4229264.1"/>
    <property type="molecule type" value="Genomic_DNA"/>
</dbReference>
<keyword evidence="3" id="KW-1185">Reference proteome</keyword>
<dbReference type="AlphaFoldDB" id="A0AAN7H670"/>
<name>A0AAN7H670_9PEZI</name>
<gene>
    <name evidence="2" type="ORF">QBC38DRAFT_359984</name>
</gene>
<accession>A0AAN7H670</accession>
<evidence type="ECO:0000313" key="3">
    <source>
        <dbReference type="Proteomes" id="UP001301958"/>
    </source>
</evidence>
<reference evidence="2" key="1">
    <citation type="journal article" date="2023" name="Mol. Phylogenet. Evol.">
        <title>Genome-scale phylogeny and comparative genomics of the fungal order Sordariales.</title>
        <authorList>
            <person name="Hensen N."/>
            <person name="Bonometti L."/>
            <person name="Westerberg I."/>
            <person name="Brannstrom I.O."/>
            <person name="Guillou S."/>
            <person name="Cros-Aarteil S."/>
            <person name="Calhoun S."/>
            <person name="Haridas S."/>
            <person name="Kuo A."/>
            <person name="Mondo S."/>
            <person name="Pangilinan J."/>
            <person name="Riley R."/>
            <person name="LaButti K."/>
            <person name="Andreopoulos B."/>
            <person name="Lipzen A."/>
            <person name="Chen C."/>
            <person name="Yan M."/>
            <person name="Daum C."/>
            <person name="Ng V."/>
            <person name="Clum A."/>
            <person name="Steindorff A."/>
            <person name="Ohm R.A."/>
            <person name="Martin F."/>
            <person name="Silar P."/>
            <person name="Natvig D.O."/>
            <person name="Lalanne C."/>
            <person name="Gautier V."/>
            <person name="Ament-Velasquez S.L."/>
            <person name="Kruys A."/>
            <person name="Hutchinson M.I."/>
            <person name="Powell A.J."/>
            <person name="Barry K."/>
            <person name="Miller A.N."/>
            <person name="Grigoriev I.V."/>
            <person name="Debuchy R."/>
            <person name="Gladieux P."/>
            <person name="Hiltunen Thoren M."/>
            <person name="Johannesson H."/>
        </authorList>
    </citation>
    <scope>NUCLEOTIDE SEQUENCE</scope>
    <source>
        <strain evidence="2">CBS 990.96</strain>
    </source>
</reference>
<comment type="caution">
    <text evidence="2">The sequence shown here is derived from an EMBL/GenBank/DDBJ whole genome shotgun (WGS) entry which is preliminary data.</text>
</comment>
<sequence>MAAPHQSLQIPPRPKSPQPAGTSPFTYGPRGFLANTYPREPVETLQKLFKKPFNPNTSVANPAHTRSWFLSQLNHYGISFWRTAELADLRMILETAVRNGSVKEPLPKKVVEAERKLKAEWERRVNDFKGKLEVWMRECEGFNHAAGTVDGVGSGRSAWLAGWFLNENGERNLNEKPVIMERVKDLEALKKEVAKIEGLKVHVNAFKSIVGWEGQEFEQMINDTFESVKVEAGKAGANVPTAEAHFDLKRFMAKYFLDGGGNPAPEKTPDPVVLEAWFGGFDAKARLAEIVGRVHGLNVEWFYAGGNGSGDKAFVGWGNKPLREVELLKEWLSNQARRGSVSAVMQEAVLTPSSEQMQKGWSNVIQPHFAYCQGKPPPSWTFCLKDLVGSYLVQCPLIETHWAGEPGKMTLDIYLSPSQEPGLIAAMDFHLVKGTMIIASTEDELEALTNALLWDEEDEGDRLRGRGGRRLKPRVYSSKPHPRKLKPGRLMVEWVGRQLGEGNVEIDRDYRNLGHLDFDMIMRTGGRGELHYPSFQRLPFEYLIYKVSDEPKKQPEPWSTFCPRDEFGRKI</sequence>